<keyword evidence="1" id="KW-0614">Plasmid</keyword>
<organism evidence="1 2">
    <name type="scientific">Acetobacter pasteurianus subsp. pasteurianus</name>
    <dbReference type="NCBI Taxonomy" id="481145"/>
    <lineage>
        <taxon>Bacteria</taxon>
        <taxon>Pseudomonadati</taxon>
        <taxon>Pseudomonadota</taxon>
        <taxon>Alphaproteobacteria</taxon>
        <taxon>Acetobacterales</taxon>
        <taxon>Acetobacteraceae</taxon>
        <taxon>Acetobacter</taxon>
    </lineage>
</organism>
<reference evidence="1 2" key="1">
    <citation type="submission" date="2017-05" db="EMBL/GenBank/DDBJ databases">
        <title>Genome sequence of Acetobacter pasteurianus subsp. pasteurianus strain SRCM101342.</title>
        <authorList>
            <person name="Cho S.H."/>
        </authorList>
    </citation>
    <scope>NUCLEOTIDE SEQUENCE [LARGE SCALE GENOMIC DNA]</scope>
    <source>
        <strain evidence="1 2">SRCM101342</strain>
        <plasmid evidence="2">pap1342-3</plasmid>
    </source>
</reference>
<dbReference type="EMBL" id="CP021512">
    <property type="protein sequence ID" value="ARW49452.1"/>
    <property type="molecule type" value="Genomic_DNA"/>
</dbReference>
<dbReference type="AlphaFoldDB" id="A0A1Y0Y4Z2"/>
<evidence type="ECO:0000313" key="1">
    <source>
        <dbReference type="EMBL" id="ARW49452.1"/>
    </source>
</evidence>
<protein>
    <submittedName>
        <fullName evidence="1">Uncharacterized protein</fullName>
    </submittedName>
</protein>
<proteinExistence type="predicted"/>
<gene>
    <name evidence="1" type="ORF">S1001342_03162</name>
</gene>
<sequence>MTFRTIGIDLAIRGDHLAQIYDDGRPNGRAIRFRHDADFSHLRQFRVIL</sequence>
<evidence type="ECO:0000313" key="2">
    <source>
        <dbReference type="Proteomes" id="UP000196205"/>
    </source>
</evidence>
<dbReference type="Proteomes" id="UP000196205">
    <property type="component" value="Plasmid pAP1342-3"/>
</dbReference>
<accession>A0A1Y0Y4Z2</accession>
<geneLocation type="plasmid" evidence="2">
    <name>pap1342-3</name>
</geneLocation>
<name>A0A1Y0Y4Z2_ACEPA</name>
<dbReference type="RefSeq" id="WP_157668622.1">
    <property type="nucleotide sequence ID" value="NZ_CP021512.1"/>
</dbReference>